<reference evidence="2" key="1">
    <citation type="submission" date="2016-11" db="UniProtKB">
        <authorList>
            <consortium name="WormBaseParasite"/>
        </authorList>
    </citation>
    <scope>IDENTIFICATION</scope>
</reference>
<dbReference type="PANTHER" id="PTHR22898:SF3">
    <property type="entry name" value="ALPHA-1,2-FUCOSYLTRANSFERASE-RELATED"/>
    <property type="match status" value="1"/>
</dbReference>
<dbReference type="eggNOG" id="ENOG502SVMQ">
    <property type="taxonomic scope" value="Eukaryota"/>
</dbReference>
<protein>
    <submittedName>
        <fullName evidence="2">OTU domain-containing protein</fullName>
    </submittedName>
</protein>
<keyword evidence="1" id="KW-1185">Reference proteome</keyword>
<dbReference type="STRING" id="1561998.A0A1I7T7N4"/>
<sequence>MRDELIGFLEKRKISSLPKSDGNTHVTCVHIRRGDFKTYGQAPSDSDFVKKAIKFIERKEKLKRIERFHISQNSPSDDLIYSRDNCDVVFVSAAKSTFGWWIGYFSKGNRVYYTDIKMTNDKTYVSFENLLTAFKEFQRLGHLLEMDYYMPHWTRIRFSEDKETVIEN</sequence>
<organism evidence="1 2">
    <name type="scientific">Caenorhabditis tropicalis</name>
    <dbReference type="NCBI Taxonomy" id="1561998"/>
    <lineage>
        <taxon>Eukaryota</taxon>
        <taxon>Metazoa</taxon>
        <taxon>Ecdysozoa</taxon>
        <taxon>Nematoda</taxon>
        <taxon>Chromadorea</taxon>
        <taxon>Rhabditida</taxon>
        <taxon>Rhabditina</taxon>
        <taxon>Rhabditomorpha</taxon>
        <taxon>Rhabditoidea</taxon>
        <taxon>Rhabditidae</taxon>
        <taxon>Peloderinae</taxon>
        <taxon>Caenorhabditis</taxon>
    </lineage>
</organism>
<evidence type="ECO:0000313" key="1">
    <source>
        <dbReference type="Proteomes" id="UP000095282"/>
    </source>
</evidence>
<evidence type="ECO:0000313" key="2">
    <source>
        <dbReference type="WBParaSite" id="Csp11.Scaffold533.g3209.t2"/>
    </source>
</evidence>
<name>A0A1I7T7N4_9PELO</name>
<dbReference type="Proteomes" id="UP000095282">
    <property type="component" value="Unplaced"/>
</dbReference>
<dbReference type="WBParaSite" id="Csp11.Scaffold533.g3209.t2">
    <property type="protein sequence ID" value="Csp11.Scaffold533.g3209.t2"/>
    <property type="gene ID" value="Csp11.Scaffold533.g3209"/>
</dbReference>
<dbReference type="PANTHER" id="PTHR22898">
    <property type="entry name" value="UNCHARACTERIZED GLYCOSOL TRANSFERASE-RELATED"/>
    <property type="match status" value="1"/>
</dbReference>
<accession>A0A1I7T7N4</accession>
<dbReference type="InterPro" id="IPR052501">
    <property type="entry name" value="Alpha-1-2_FucT"/>
</dbReference>
<dbReference type="AlphaFoldDB" id="A0A1I7T7N4"/>
<proteinExistence type="predicted"/>